<dbReference type="PROSITE" id="PS50850">
    <property type="entry name" value="MFS"/>
    <property type="match status" value="1"/>
</dbReference>
<feature type="transmembrane region" description="Helical" evidence="6">
    <location>
        <begin position="378"/>
        <end position="398"/>
    </location>
</feature>
<dbReference type="CDD" id="cd06173">
    <property type="entry name" value="MFS_MefA_like"/>
    <property type="match status" value="1"/>
</dbReference>
<evidence type="ECO:0000256" key="6">
    <source>
        <dbReference type="SAM" id="Phobius"/>
    </source>
</evidence>
<feature type="transmembrane region" description="Helical" evidence="6">
    <location>
        <begin position="282"/>
        <end position="300"/>
    </location>
</feature>
<evidence type="ECO:0000313" key="8">
    <source>
        <dbReference type="EMBL" id="MFC3110530.1"/>
    </source>
</evidence>
<evidence type="ECO:0000256" key="5">
    <source>
        <dbReference type="ARBA" id="ARBA00023136"/>
    </source>
</evidence>
<dbReference type="PANTHER" id="PTHR23513">
    <property type="entry name" value="INTEGRAL MEMBRANE EFFLUX PROTEIN-RELATED"/>
    <property type="match status" value="1"/>
</dbReference>
<evidence type="ECO:0000256" key="2">
    <source>
        <dbReference type="ARBA" id="ARBA00022475"/>
    </source>
</evidence>
<evidence type="ECO:0000313" key="9">
    <source>
        <dbReference type="Proteomes" id="UP001595530"/>
    </source>
</evidence>
<dbReference type="Pfam" id="PF07690">
    <property type="entry name" value="MFS_1"/>
    <property type="match status" value="1"/>
</dbReference>
<evidence type="ECO:0000256" key="3">
    <source>
        <dbReference type="ARBA" id="ARBA00022692"/>
    </source>
</evidence>
<comment type="caution">
    <text evidence="8">The sequence shown here is derived from an EMBL/GenBank/DDBJ whole genome shotgun (WGS) entry which is preliminary data.</text>
</comment>
<dbReference type="InterPro" id="IPR036259">
    <property type="entry name" value="MFS_trans_sf"/>
</dbReference>
<gene>
    <name evidence="8" type="ORF">ACFOFO_21640</name>
</gene>
<feature type="transmembrane region" description="Helical" evidence="6">
    <location>
        <begin position="355"/>
        <end position="372"/>
    </location>
</feature>
<proteinExistence type="predicted"/>
<feature type="transmembrane region" description="Helical" evidence="6">
    <location>
        <begin position="43"/>
        <end position="66"/>
    </location>
</feature>
<feature type="transmembrane region" description="Helical" evidence="6">
    <location>
        <begin position="250"/>
        <end position="270"/>
    </location>
</feature>
<keyword evidence="3 6" id="KW-0812">Transmembrane</keyword>
<dbReference type="PANTHER" id="PTHR23513:SF6">
    <property type="entry name" value="MAJOR FACILITATOR SUPERFAMILY ASSOCIATED DOMAIN-CONTAINING PROTEIN"/>
    <property type="match status" value="1"/>
</dbReference>
<feature type="transmembrane region" description="Helical" evidence="6">
    <location>
        <begin position="312"/>
        <end position="334"/>
    </location>
</feature>
<reference evidence="9" key="1">
    <citation type="journal article" date="2019" name="Int. J. Syst. Evol. Microbiol.">
        <title>The Global Catalogue of Microorganisms (GCM) 10K type strain sequencing project: providing services to taxonomists for standard genome sequencing and annotation.</title>
        <authorList>
            <consortium name="The Broad Institute Genomics Platform"/>
            <consortium name="The Broad Institute Genome Sequencing Center for Infectious Disease"/>
            <person name="Wu L."/>
            <person name="Ma J."/>
        </authorList>
    </citation>
    <scope>NUCLEOTIDE SEQUENCE [LARGE SCALE GENOMIC DNA]</scope>
    <source>
        <strain evidence="9">KCTC 42986</strain>
    </source>
</reference>
<keyword evidence="4 6" id="KW-1133">Transmembrane helix</keyword>
<dbReference type="InterPro" id="IPR020846">
    <property type="entry name" value="MFS_dom"/>
</dbReference>
<sequence length="406" mass="44030">MLRNYDFRRFWLTCAIAGFGEQISNLAIPLTAVLLLHATPSQMGMLIALQMAPFALFALPSGVWLDRRSKFPVVLWTEFLFAFVLAIIPLAYWLGLLSMPLLYAVGFLLGIGFVLGGSAAQVFLTHLVGREHLMDAQSKFAATDSVSRLIGPGIAGLLVQWLTAPFAILINAAGFLLSWWNLGYLRNHDPRPAPSDTHPLRDMVGGIVMIKTHPILWPLAWGTALWHVLFNGYQALQILFATRELAMSPGVLGMAQMLGGFGVLASSMLLKPLSKKFGTGSAILIAIGGTAFAWLMLPLIPATLLGSSLLSAIAYGVVIFLFDCSTMLYFMPYLALRLKLTPDAYLGRMVSTMRFLTVAGAPIGALSAGWIAEHFGLRNGLATVAAGGVMLTMAMFWLSPLRTIRA</sequence>
<dbReference type="SUPFAM" id="SSF103473">
    <property type="entry name" value="MFS general substrate transporter"/>
    <property type="match status" value="1"/>
</dbReference>
<protein>
    <submittedName>
        <fullName evidence="8">MFS transporter</fullName>
    </submittedName>
</protein>
<evidence type="ECO:0000259" key="7">
    <source>
        <dbReference type="PROSITE" id="PS50850"/>
    </source>
</evidence>
<evidence type="ECO:0000256" key="4">
    <source>
        <dbReference type="ARBA" id="ARBA00022989"/>
    </source>
</evidence>
<feature type="transmembrane region" description="Helical" evidence="6">
    <location>
        <begin position="149"/>
        <end position="180"/>
    </location>
</feature>
<dbReference type="Gene3D" id="1.20.1250.20">
    <property type="entry name" value="MFS general substrate transporter like domains"/>
    <property type="match status" value="1"/>
</dbReference>
<feature type="domain" description="Major facilitator superfamily (MFS) profile" evidence="7">
    <location>
        <begin position="309"/>
        <end position="406"/>
    </location>
</feature>
<dbReference type="Proteomes" id="UP001595530">
    <property type="component" value="Unassembled WGS sequence"/>
</dbReference>
<name>A0ABV7F9F1_9BURK</name>
<keyword evidence="9" id="KW-1185">Reference proteome</keyword>
<feature type="transmembrane region" description="Helical" evidence="6">
    <location>
        <begin position="73"/>
        <end position="95"/>
    </location>
</feature>
<comment type="subcellular location">
    <subcellularLocation>
        <location evidence="1">Cell membrane</location>
        <topology evidence="1">Multi-pass membrane protein</topology>
    </subcellularLocation>
</comment>
<keyword evidence="5 6" id="KW-0472">Membrane</keyword>
<keyword evidence="2" id="KW-1003">Cell membrane</keyword>
<dbReference type="RefSeq" id="WP_390327179.1">
    <property type="nucleotide sequence ID" value="NZ_JBHRTP010000082.1"/>
</dbReference>
<accession>A0ABV7F9F1</accession>
<dbReference type="EMBL" id="JBHRTP010000082">
    <property type="protein sequence ID" value="MFC3110530.1"/>
    <property type="molecule type" value="Genomic_DNA"/>
</dbReference>
<organism evidence="8 9">
    <name type="scientific">Undibacterium arcticum</name>
    <dbReference type="NCBI Taxonomy" id="1762892"/>
    <lineage>
        <taxon>Bacteria</taxon>
        <taxon>Pseudomonadati</taxon>
        <taxon>Pseudomonadota</taxon>
        <taxon>Betaproteobacteria</taxon>
        <taxon>Burkholderiales</taxon>
        <taxon>Oxalobacteraceae</taxon>
        <taxon>Undibacterium</taxon>
    </lineage>
</organism>
<feature type="transmembrane region" description="Helical" evidence="6">
    <location>
        <begin position="101"/>
        <end position="128"/>
    </location>
</feature>
<evidence type="ECO:0000256" key="1">
    <source>
        <dbReference type="ARBA" id="ARBA00004651"/>
    </source>
</evidence>
<dbReference type="InterPro" id="IPR011701">
    <property type="entry name" value="MFS"/>
</dbReference>